<evidence type="ECO:0000313" key="1">
    <source>
        <dbReference type="EMBL" id="MBV7269908.1"/>
    </source>
</evidence>
<comment type="caution">
    <text evidence="1">The sequence shown here is derived from an EMBL/GenBank/DDBJ whole genome shotgun (WGS) entry which is preliminary data.</text>
</comment>
<accession>A0A9X1FB52</accession>
<keyword evidence="2" id="KW-1185">Reference proteome</keyword>
<dbReference type="AlphaFoldDB" id="A0A9X1FB52"/>
<evidence type="ECO:0000313" key="2">
    <source>
        <dbReference type="Proteomes" id="UP001138894"/>
    </source>
</evidence>
<evidence type="ECO:0008006" key="3">
    <source>
        <dbReference type="Google" id="ProtNLM"/>
    </source>
</evidence>
<organism evidence="1 2">
    <name type="scientific">Winogradskyella luteola</name>
    <dbReference type="NCBI Taxonomy" id="2828330"/>
    <lineage>
        <taxon>Bacteria</taxon>
        <taxon>Pseudomonadati</taxon>
        <taxon>Bacteroidota</taxon>
        <taxon>Flavobacteriia</taxon>
        <taxon>Flavobacteriales</taxon>
        <taxon>Flavobacteriaceae</taxon>
        <taxon>Winogradskyella</taxon>
    </lineage>
</organism>
<proteinExistence type="predicted"/>
<dbReference type="EMBL" id="JAGSPD010000009">
    <property type="protein sequence ID" value="MBV7269908.1"/>
    <property type="molecule type" value="Genomic_DNA"/>
</dbReference>
<dbReference type="Proteomes" id="UP001138894">
    <property type="component" value="Unassembled WGS sequence"/>
</dbReference>
<reference evidence="1" key="1">
    <citation type="submission" date="2021-04" db="EMBL/GenBank/DDBJ databases">
        <authorList>
            <person name="Pira H."/>
            <person name="Risdian C."/>
            <person name="Wink J."/>
        </authorList>
    </citation>
    <scope>NUCLEOTIDE SEQUENCE</scope>
    <source>
        <strain evidence="1">WHY3</strain>
    </source>
</reference>
<gene>
    <name evidence="1" type="ORF">KCG49_11985</name>
</gene>
<name>A0A9X1FB52_9FLAO</name>
<sequence length="134" mass="15176">MKYLSILLLTMNLIACKQSSSINSNKMDLSVITNNNVKNAIAALQSGDRSWYNYFTSNPTMTDDGNPKDFHDFFNHALGKEKFLTIDKVENNGKSITGDFDAGMWGTFKVYFKFHENSEGKFDRLDIGQVSKLN</sequence>
<protein>
    <recommendedName>
        <fullName evidence="3">Nuclear transport factor 2 family protein</fullName>
    </recommendedName>
</protein>